<dbReference type="InterPro" id="IPR042065">
    <property type="entry name" value="E3_ELL-like"/>
</dbReference>
<evidence type="ECO:0000259" key="3">
    <source>
        <dbReference type="Pfam" id="PF18995"/>
    </source>
</evidence>
<dbReference type="PANTHER" id="PTHR21497:SF24">
    <property type="entry name" value="E3 UBIQUITIN-PROTEIN LIGASE UBR1"/>
    <property type="match status" value="1"/>
</dbReference>
<name>A0A1V9X517_9ACAR</name>
<feature type="domain" description="E3 ubiquitin-protein ligase UBR1-like winged-helix" evidence="4">
    <location>
        <begin position="364"/>
        <end position="460"/>
    </location>
</feature>
<dbReference type="PANTHER" id="PTHR21497">
    <property type="entry name" value="UBIQUITIN LIGASE E3 ALPHA-RELATED"/>
    <property type="match status" value="1"/>
</dbReference>
<dbReference type="Proteomes" id="UP000192247">
    <property type="component" value="Unassembled WGS sequence"/>
</dbReference>
<feature type="region of interest" description="Disordered" evidence="2">
    <location>
        <begin position="573"/>
        <end position="596"/>
    </location>
</feature>
<organism evidence="5 6">
    <name type="scientific">Tropilaelaps mercedesae</name>
    <dbReference type="NCBI Taxonomy" id="418985"/>
    <lineage>
        <taxon>Eukaryota</taxon>
        <taxon>Metazoa</taxon>
        <taxon>Ecdysozoa</taxon>
        <taxon>Arthropoda</taxon>
        <taxon>Chelicerata</taxon>
        <taxon>Arachnida</taxon>
        <taxon>Acari</taxon>
        <taxon>Parasitiformes</taxon>
        <taxon>Mesostigmata</taxon>
        <taxon>Gamasina</taxon>
        <taxon>Dermanyssoidea</taxon>
        <taxon>Laelapidae</taxon>
        <taxon>Tropilaelaps</taxon>
    </lineage>
</organism>
<dbReference type="GO" id="GO:0008270">
    <property type="term" value="F:zinc ion binding"/>
    <property type="evidence" value="ECO:0007669"/>
    <property type="project" value="UniProtKB-UniRule"/>
</dbReference>
<dbReference type="SUPFAM" id="SSF46785">
    <property type="entry name" value="Winged helix' DNA-binding domain"/>
    <property type="match status" value="1"/>
</dbReference>
<dbReference type="AlphaFoldDB" id="A0A1V9X517"/>
<feature type="domain" description="E3 ubiquitin-protein ligase UBR-like C-terminal" evidence="3">
    <location>
        <begin position="883"/>
        <end position="1032"/>
    </location>
</feature>
<keyword evidence="1" id="KW-0479">Metal-binding</keyword>
<comment type="similarity">
    <text evidence="1">Belongs to the E3 ubiquitin-protein ligase UBR1-like family.</text>
</comment>
<evidence type="ECO:0000313" key="5">
    <source>
        <dbReference type="EMBL" id="OQR68710.1"/>
    </source>
</evidence>
<comment type="pathway">
    <text evidence="1">Protein modification; protein ubiquitination.</text>
</comment>
<dbReference type="Pfam" id="PF22960">
    <property type="entry name" value="WHD_UBR1"/>
    <property type="match status" value="1"/>
</dbReference>
<dbReference type="EC" id="2.3.2.27" evidence="1"/>
<sequence length="1057" mass="118107">MSLSIQVFSVVSVAHTLIAEDGALSTLMRTFLSECTPHKNASTGKLAFDRNHSSNNFRRAQFILFDLKYLLYVQPSGPWSEELRKSFSSGLESVLQMLSMMHGMDSVVRQVGQHVEFEAEWETGINIQLKLSTILSMLLEWCELDRDMLIRAMRRTLSHLVQADKSCSPNEVSYVSRSMSQCYPTEVNCIDYDVSSQPISVHIALSRFLSGLLLSTQKYGLDFTSHQFEIENKPSLIQIMEQPLRLQVMVAQFRASMWRRNGYSLLNQVFFYTNFRLRTETFDRDIALLQYCAAKLEPNELLIHILNKFDLLQWFANLDYALTNSEGTPDTSATLADDFLTLLLHLVAERHMPGVGEVTESERVKQEIIQLLCIEPLPHSQIVKQVPARYDDSAMEIILEEMLREVAVFKRTTTVGSVGKYELKPDYFKYFNPLFYHYSREEQSKAEEVQLRRRKAAGQPAFCPPPVLPNFTNEFKPILNILDCNTFGHIVNTILHRCTTGSTVYSDAQLERILHLVTIGLNEAAGGGLGPSFINRMASLKDNFEKACTKLDESSSLRAFMNHVIKRVSTPITGDGSDTAMAEPESAEASLGRHKRGRNAELAAARRAKIMAQISAQQSHFVKEYAQMFELAETAEETKEDLPRFLCILCREEEVVACQAKKSLVVSAFVQKSAVLQKSARDNPAESVIFSAPLSMGLPPSDLRGGAHISTCGHVMHWDCWEAFYHLVQTKERRRPVRYGRHVSFDVAQGEFLCPLCECLSNSVIPIVPCQRDETNVEAVTDQTLAEWLDSVKSIADGASPMGLDASGEDGDGLEGLPQNPANEDPQKVAAEQALRGKLWVPLDGIRPDQGPRQLPPKAEQMLQRFVSTTSQVVLGDEEDAFLAVSWTLAYTIQATEWCIRSEDKALLADISSRKLYCLENMTKATQVSSLMGVIKSANVASDALQALRCILLPQTEVDSCILEIDPFGLLCLLHFSLHKVSNYDSFTLNKNLLSLVIAMHLVQVVISLYLQKDKHDELAASSSSSSSINVEMSDASASASSLTPSLDVDRLNEFAG</sequence>
<dbReference type="InterPro" id="IPR055194">
    <property type="entry name" value="UBR1-like_WH"/>
</dbReference>
<dbReference type="FunCoup" id="A0A1V9X517">
    <property type="interactions" value="1057"/>
</dbReference>
<comment type="caution">
    <text evidence="5">The sequence shown here is derived from an EMBL/GenBank/DDBJ whole genome shotgun (WGS) entry which is preliminary data.</text>
</comment>
<feature type="non-terminal residue" evidence="5">
    <location>
        <position position="1057"/>
    </location>
</feature>
<keyword evidence="1" id="KW-0863">Zinc-finger</keyword>
<dbReference type="GO" id="GO:0005737">
    <property type="term" value="C:cytoplasm"/>
    <property type="evidence" value="ECO:0007669"/>
    <property type="project" value="TreeGrafter"/>
</dbReference>
<dbReference type="Pfam" id="PF18995">
    <property type="entry name" value="PRT6_C"/>
    <property type="match status" value="1"/>
</dbReference>
<dbReference type="InterPro" id="IPR039164">
    <property type="entry name" value="UBR1-like"/>
</dbReference>
<dbReference type="InParanoid" id="A0A1V9X517"/>
<keyword evidence="1" id="KW-0808">Transferase</keyword>
<dbReference type="InterPro" id="IPR036390">
    <property type="entry name" value="WH_DNA-bd_sf"/>
</dbReference>
<dbReference type="UniPathway" id="UPA00143"/>
<accession>A0A1V9X517</accession>
<evidence type="ECO:0000313" key="6">
    <source>
        <dbReference type="Proteomes" id="UP000192247"/>
    </source>
</evidence>
<dbReference type="Gene3D" id="1.10.10.2670">
    <property type="entry name" value="E3 ubiquitin-protein ligase"/>
    <property type="match status" value="1"/>
</dbReference>
<gene>
    <name evidence="5" type="ORF">BIW11_12732</name>
</gene>
<dbReference type="GO" id="GO:0071596">
    <property type="term" value="P:ubiquitin-dependent protein catabolic process via the N-end rule pathway"/>
    <property type="evidence" value="ECO:0007669"/>
    <property type="project" value="UniProtKB-UniRule"/>
</dbReference>
<comment type="function">
    <text evidence="1">Ubiquitin ligase protein which is a component of the N-end rule pathway. Recognizes and binds to proteins bearing specific N-terminal residues that are destabilizing according to the N-end rule, leading to their ubiquitination and subsequent degradation.</text>
</comment>
<comment type="catalytic activity">
    <reaction evidence="1">
        <text>S-ubiquitinyl-[E2 ubiquitin-conjugating enzyme]-L-cysteine + [acceptor protein]-L-lysine = [E2 ubiquitin-conjugating enzyme]-L-cysteine + N(6)-ubiquitinyl-[acceptor protein]-L-lysine.</text>
        <dbReference type="EC" id="2.3.2.27"/>
    </reaction>
</comment>
<evidence type="ECO:0000256" key="1">
    <source>
        <dbReference type="RuleBase" id="RU366018"/>
    </source>
</evidence>
<feature type="region of interest" description="Disordered" evidence="2">
    <location>
        <begin position="799"/>
        <end position="824"/>
    </location>
</feature>
<dbReference type="STRING" id="418985.A0A1V9X517"/>
<keyword evidence="1" id="KW-0862">Zinc</keyword>
<keyword evidence="6" id="KW-1185">Reference proteome</keyword>
<dbReference type="GO" id="GO:0000151">
    <property type="term" value="C:ubiquitin ligase complex"/>
    <property type="evidence" value="ECO:0007669"/>
    <property type="project" value="TreeGrafter"/>
</dbReference>
<keyword evidence="1" id="KW-0833">Ubl conjugation pathway</keyword>
<dbReference type="InterPro" id="IPR044046">
    <property type="entry name" value="E3_ligase_UBR-like_C"/>
</dbReference>
<evidence type="ECO:0000259" key="4">
    <source>
        <dbReference type="Pfam" id="PF22960"/>
    </source>
</evidence>
<protein>
    <recommendedName>
        <fullName evidence="1">E3 ubiquitin-protein ligase</fullName>
        <ecNumber evidence="1">2.3.2.27</ecNumber>
    </recommendedName>
</protein>
<reference evidence="5 6" key="1">
    <citation type="journal article" date="2017" name="Gigascience">
        <title>Draft genome of the honey bee ectoparasitic mite, Tropilaelaps mercedesae, is shaped by the parasitic life history.</title>
        <authorList>
            <person name="Dong X."/>
            <person name="Armstrong S.D."/>
            <person name="Xia D."/>
            <person name="Makepeace B.L."/>
            <person name="Darby A.C."/>
            <person name="Kadowaki T."/>
        </authorList>
    </citation>
    <scope>NUCLEOTIDE SEQUENCE [LARGE SCALE GENOMIC DNA]</scope>
    <source>
        <strain evidence="5">Wuxi-XJTLU</strain>
    </source>
</reference>
<dbReference type="GO" id="GO:0016567">
    <property type="term" value="P:protein ubiquitination"/>
    <property type="evidence" value="ECO:0007669"/>
    <property type="project" value="UniProtKB-UniRule"/>
</dbReference>
<proteinExistence type="inferred from homology"/>
<dbReference type="OrthoDB" id="26387at2759"/>
<evidence type="ECO:0000256" key="2">
    <source>
        <dbReference type="SAM" id="MobiDB-lite"/>
    </source>
</evidence>
<dbReference type="GO" id="GO:0061630">
    <property type="term" value="F:ubiquitin protein ligase activity"/>
    <property type="evidence" value="ECO:0007669"/>
    <property type="project" value="UniProtKB-UniRule"/>
</dbReference>
<dbReference type="EMBL" id="MNPL01023479">
    <property type="protein sequence ID" value="OQR68710.1"/>
    <property type="molecule type" value="Genomic_DNA"/>
</dbReference>